<proteinExistence type="predicted"/>
<keyword evidence="2" id="KW-1185">Reference proteome</keyword>
<name>A0A6G0TR78_APHGL</name>
<feature type="non-terminal residue" evidence="1">
    <location>
        <position position="1"/>
    </location>
</feature>
<evidence type="ECO:0000313" key="1">
    <source>
        <dbReference type="EMBL" id="KAE9537480.1"/>
    </source>
</evidence>
<evidence type="ECO:0000313" key="2">
    <source>
        <dbReference type="Proteomes" id="UP000475862"/>
    </source>
</evidence>
<protein>
    <submittedName>
        <fullName evidence="1">Uncharacterized protein</fullName>
    </submittedName>
</protein>
<dbReference type="EMBL" id="VYZN01000018">
    <property type="protein sequence ID" value="KAE9537480.1"/>
    <property type="molecule type" value="Genomic_DNA"/>
</dbReference>
<dbReference type="Proteomes" id="UP000475862">
    <property type="component" value="Unassembled WGS sequence"/>
</dbReference>
<comment type="caution">
    <text evidence="1">The sequence shown here is derived from an EMBL/GenBank/DDBJ whole genome shotgun (WGS) entry which is preliminary data.</text>
</comment>
<dbReference type="AlphaFoldDB" id="A0A6G0TR78"/>
<gene>
    <name evidence="1" type="ORF">AGLY_006503</name>
</gene>
<sequence>KGIANLINSSKARFDNKWKSLVNLENVLVHKDCRNNYTRPDTIKKCVNEEEENCLFCDNECSKELKKKLSKERRDSIIQVSTLYFKTSIMDIANKRNDEWGKEVLKRLNSVMCLVSEESKYHKSCERKFCSTNPVDENKKRRRPRDEDLANAFFNVCDFLESENECQFVLDFLHEKMEGTCDEKTLKNKLINKYGDDIIITMSRGKKSVVCFKNTGFKVLKNAC</sequence>
<reference evidence="1 2" key="1">
    <citation type="submission" date="2019-08" db="EMBL/GenBank/DDBJ databases">
        <title>The genome of the soybean aphid Biotype 1, its phylome, world population structure and adaptation to the North American continent.</title>
        <authorList>
            <person name="Giordano R."/>
            <person name="Donthu R.K."/>
            <person name="Hernandez A.G."/>
            <person name="Wright C.L."/>
            <person name="Zimin A.V."/>
        </authorList>
    </citation>
    <scope>NUCLEOTIDE SEQUENCE [LARGE SCALE GENOMIC DNA]</scope>
    <source>
        <tissue evidence="1">Whole aphids</tissue>
    </source>
</reference>
<dbReference type="OrthoDB" id="6629976at2759"/>
<accession>A0A6G0TR78</accession>
<organism evidence="1 2">
    <name type="scientific">Aphis glycines</name>
    <name type="common">Soybean aphid</name>
    <dbReference type="NCBI Taxonomy" id="307491"/>
    <lineage>
        <taxon>Eukaryota</taxon>
        <taxon>Metazoa</taxon>
        <taxon>Ecdysozoa</taxon>
        <taxon>Arthropoda</taxon>
        <taxon>Hexapoda</taxon>
        <taxon>Insecta</taxon>
        <taxon>Pterygota</taxon>
        <taxon>Neoptera</taxon>
        <taxon>Paraneoptera</taxon>
        <taxon>Hemiptera</taxon>
        <taxon>Sternorrhyncha</taxon>
        <taxon>Aphidomorpha</taxon>
        <taxon>Aphidoidea</taxon>
        <taxon>Aphididae</taxon>
        <taxon>Aphidini</taxon>
        <taxon>Aphis</taxon>
        <taxon>Aphis</taxon>
    </lineage>
</organism>